<evidence type="ECO:0000256" key="1">
    <source>
        <dbReference type="ARBA" id="ARBA00005531"/>
    </source>
</evidence>
<keyword evidence="8" id="KW-1185">Reference proteome</keyword>
<accession>A0A1I3VVY5</accession>
<evidence type="ECO:0000259" key="6">
    <source>
        <dbReference type="Pfam" id="PF02797"/>
    </source>
</evidence>
<keyword evidence="3" id="KW-0012">Acyltransferase</keyword>
<feature type="domain" description="Chalcone/stilbene synthase N-terminal" evidence="5">
    <location>
        <begin position="64"/>
        <end position="204"/>
    </location>
</feature>
<evidence type="ECO:0000259" key="5">
    <source>
        <dbReference type="Pfam" id="PF00195"/>
    </source>
</evidence>
<dbReference type="InterPro" id="IPR012328">
    <property type="entry name" value="Chalcone/stilbene_synt_C"/>
</dbReference>
<feature type="active site" description="Acyl-thioester intermediate" evidence="4">
    <location>
        <position position="144"/>
    </location>
</feature>
<sequence>MPYILSTGIRCADHSFTQSDIQKLVYNLFPLKEKEKKRLLPIFENAEINERQFAAPLAWFKDEHGLQERNELYHTQALQYCTQAVQSCLTNEEMLSVNISPELIDHILFISSTGISTPTLDTYLMNELKFDENTRRTPLFGLGCAGGTSGVAKAQEWLLGHPEKNVLIVCVELCSITFQPGDSRVSNFVGTALFGDGASAVLVIGDQSPLRQKAKVPLAKILKTSSRTKRYSTNVMGWRVIDTGFEVIFNKSIPRLVKEFWSVHAREFTENQGWKISEFPFIIAHPGGRKVLEGYREAFNLNEQALEISKNILKRHGNMSSPTVHFVLHEALKKQPVKGTRTIMTSLGPGFSSEMVSLEWM</sequence>
<dbReference type="OrthoDB" id="9786288at2"/>
<dbReference type="RefSeq" id="WP_075036676.1">
    <property type="nucleotide sequence ID" value="NZ_FOSB01000006.1"/>
</dbReference>
<dbReference type="Pfam" id="PF02797">
    <property type="entry name" value="Chal_sti_synt_C"/>
    <property type="match status" value="1"/>
</dbReference>
<evidence type="ECO:0000313" key="8">
    <source>
        <dbReference type="Proteomes" id="UP000183557"/>
    </source>
</evidence>
<protein>
    <submittedName>
        <fullName evidence="7">Alkylresorcinol/alkylpyrone synthase</fullName>
    </submittedName>
</protein>
<dbReference type="Pfam" id="PF00195">
    <property type="entry name" value="Chal_sti_synt_N"/>
    <property type="match status" value="1"/>
</dbReference>
<gene>
    <name evidence="7" type="ORF">SAMN04487936_10658</name>
</gene>
<comment type="similarity">
    <text evidence="1">Belongs to the thiolase-like superfamily. Chalcone/stilbene synthases family.</text>
</comment>
<reference evidence="8" key="1">
    <citation type="submission" date="2016-10" db="EMBL/GenBank/DDBJ databases">
        <authorList>
            <person name="Varghese N."/>
            <person name="Submissions S."/>
        </authorList>
    </citation>
    <scope>NUCLEOTIDE SEQUENCE [LARGE SCALE GENOMIC DNA]</scope>
    <source>
        <strain evidence="8">CGMCC 1.3704</strain>
    </source>
</reference>
<name>A0A1I3VVY5_HALDA</name>
<dbReference type="InterPro" id="IPR001099">
    <property type="entry name" value="Chalcone/stilbene_synt_N"/>
</dbReference>
<dbReference type="AlphaFoldDB" id="A0A1I3VVY5"/>
<dbReference type="EMBL" id="FOSB01000006">
    <property type="protein sequence ID" value="SFJ99299.1"/>
    <property type="molecule type" value="Genomic_DNA"/>
</dbReference>
<dbReference type="Gene3D" id="3.40.47.10">
    <property type="match status" value="2"/>
</dbReference>
<feature type="domain" description="Chalcone/stilbene synthase C-terminal" evidence="6">
    <location>
        <begin position="233"/>
        <end position="354"/>
    </location>
</feature>
<keyword evidence="2" id="KW-0808">Transferase</keyword>
<dbReference type="GO" id="GO:0030639">
    <property type="term" value="P:polyketide biosynthetic process"/>
    <property type="evidence" value="ECO:0007669"/>
    <property type="project" value="TreeGrafter"/>
</dbReference>
<evidence type="ECO:0000313" key="7">
    <source>
        <dbReference type="EMBL" id="SFJ99299.1"/>
    </source>
</evidence>
<dbReference type="SUPFAM" id="SSF53901">
    <property type="entry name" value="Thiolase-like"/>
    <property type="match status" value="2"/>
</dbReference>
<evidence type="ECO:0000256" key="2">
    <source>
        <dbReference type="ARBA" id="ARBA00022679"/>
    </source>
</evidence>
<dbReference type="CDD" id="cd00831">
    <property type="entry name" value="CHS_like"/>
    <property type="match status" value="1"/>
</dbReference>
<dbReference type="PANTHER" id="PTHR11877">
    <property type="entry name" value="HYDROXYMETHYLGLUTARYL-COA SYNTHASE"/>
    <property type="match status" value="1"/>
</dbReference>
<evidence type="ECO:0000256" key="4">
    <source>
        <dbReference type="PIRSR" id="PIRSR000451-1"/>
    </source>
</evidence>
<evidence type="ECO:0000256" key="3">
    <source>
        <dbReference type="ARBA" id="ARBA00023315"/>
    </source>
</evidence>
<dbReference type="InterPro" id="IPR016039">
    <property type="entry name" value="Thiolase-like"/>
</dbReference>
<proteinExistence type="inferred from homology"/>
<dbReference type="PANTHER" id="PTHR11877:SF99">
    <property type="entry name" value="1,3,6,8-TETRAHYDROXYNAPHTHALENE SYNTHASE"/>
    <property type="match status" value="1"/>
</dbReference>
<dbReference type="InterPro" id="IPR011141">
    <property type="entry name" value="Polyketide_synthase_type-III"/>
</dbReference>
<dbReference type="GO" id="GO:0016747">
    <property type="term" value="F:acyltransferase activity, transferring groups other than amino-acyl groups"/>
    <property type="evidence" value="ECO:0007669"/>
    <property type="project" value="InterPro"/>
</dbReference>
<dbReference type="PIRSF" id="PIRSF000451">
    <property type="entry name" value="PKS_III"/>
    <property type="match status" value="1"/>
</dbReference>
<dbReference type="Proteomes" id="UP000183557">
    <property type="component" value="Unassembled WGS sequence"/>
</dbReference>
<organism evidence="7 8">
    <name type="scientific">Halobacillus dabanensis</name>
    <dbReference type="NCBI Taxonomy" id="240302"/>
    <lineage>
        <taxon>Bacteria</taxon>
        <taxon>Bacillati</taxon>
        <taxon>Bacillota</taxon>
        <taxon>Bacilli</taxon>
        <taxon>Bacillales</taxon>
        <taxon>Bacillaceae</taxon>
        <taxon>Halobacillus</taxon>
    </lineage>
</organism>